<gene>
    <name evidence="2" type="ORF">D7Z94_17940</name>
</gene>
<dbReference type="Pfam" id="PF00144">
    <property type="entry name" value="Beta-lactamase"/>
    <property type="match status" value="1"/>
</dbReference>
<dbReference type="Gene3D" id="3.40.710.10">
    <property type="entry name" value="DD-peptidase/beta-lactamase superfamily"/>
    <property type="match status" value="1"/>
</dbReference>
<dbReference type="EMBL" id="RBCJ01000003">
    <property type="protein sequence ID" value="RKN80122.1"/>
    <property type="molecule type" value="Genomic_DNA"/>
</dbReference>
<organism evidence="2 3">
    <name type="scientific">Ulvibacterium marinum</name>
    <dbReference type="NCBI Taxonomy" id="2419782"/>
    <lineage>
        <taxon>Bacteria</taxon>
        <taxon>Pseudomonadati</taxon>
        <taxon>Bacteroidota</taxon>
        <taxon>Flavobacteriia</taxon>
        <taxon>Flavobacteriales</taxon>
        <taxon>Flavobacteriaceae</taxon>
        <taxon>Ulvibacterium</taxon>
    </lineage>
</organism>
<dbReference type="SUPFAM" id="SSF56601">
    <property type="entry name" value="beta-lactamase/transpeptidase-like"/>
    <property type="match status" value="1"/>
</dbReference>
<dbReference type="PANTHER" id="PTHR46825">
    <property type="entry name" value="D-ALANYL-D-ALANINE-CARBOXYPEPTIDASE/ENDOPEPTIDASE AMPH"/>
    <property type="match status" value="1"/>
</dbReference>
<dbReference type="AlphaFoldDB" id="A0A3B0C3A1"/>
<name>A0A3B0C3A1_9FLAO</name>
<dbReference type="PANTHER" id="PTHR46825:SF9">
    <property type="entry name" value="BETA-LACTAMASE-RELATED DOMAIN-CONTAINING PROTEIN"/>
    <property type="match status" value="1"/>
</dbReference>
<dbReference type="InterPro" id="IPR001466">
    <property type="entry name" value="Beta-lactam-related"/>
</dbReference>
<dbReference type="InterPro" id="IPR012338">
    <property type="entry name" value="Beta-lactam/transpept-like"/>
</dbReference>
<evidence type="ECO:0000259" key="1">
    <source>
        <dbReference type="Pfam" id="PF00144"/>
    </source>
</evidence>
<reference evidence="2 3" key="1">
    <citation type="submission" date="2018-10" db="EMBL/GenBank/DDBJ databases">
        <title>Ulvibacterium marinum gen. nov., sp. nov., a novel marine bacterium of the family Flavobacteriaceae, isolated from a culture of the green alga Ulva prolifera.</title>
        <authorList>
            <person name="Zhang Z."/>
        </authorList>
    </citation>
    <scope>NUCLEOTIDE SEQUENCE [LARGE SCALE GENOMIC DNA]</scope>
    <source>
        <strain evidence="2 3">CCMM003</strain>
    </source>
</reference>
<dbReference type="RefSeq" id="WP_120712931.1">
    <property type="nucleotide sequence ID" value="NZ_RBCJ01000003.1"/>
</dbReference>
<dbReference type="Proteomes" id="UP000276603">
    <property type="component" value="Unassembled WGS sequence"/>
</dbReference>
<sequence>MIVYFYGTCRLYKILYPYWRQFLKMKKCVYILIFLLSISCQRDKGNINLEHYLQQLHERDLFNGAIIVTENDSVLFSRGFGYADLRLQTPFDTDTPMDTGSITKTFTAFAMIMLVDSNKIDLNTPVQDFIQDFPYESITIRHLLEQTSGIVSDGYVFDNVQKGVLLSNSVFLEFLINDEPKLEFQPGSQFMYNAFNHILLAIIIENISKVSYEDFIRKEIAEPLGMDDWFLRPTRLKGFPNNRAMGYSIEKGTAQVNDSDDFEAFYGDCNLFFSAEDLSKWSRSFISGSIYPKGKLAKELNMKNSSSDFNILHWYKRTDQNKYHFTGDWKGFYTMVYFDMDKKRSIVHLSNVKLSYWLRPALVRNINHYLDIGGIHDWEHPGQLEFTDEEIIGSYRLNKDQVARIGNHSGMLKIHKNNTSVELFKLDSGFYYAPGVDLWVWFSKNGKANLRIHCASIYDLESGFKNSD</sequence>
<keyword evidence="2" id="KW-0378">Hydrolase</keyword>
<protein>
    <submittedName>
        <fullName evidence="2">Class A beta-lactamase-related serine hydrolase</fullName>
    </submittedName>
</protein>
<evidence type="ECO:0000313" key="3">
    <source>
        <dbReference type="Proteomes" id="UP000276603"/>
    </source>
</evidence>
<dbReference type="InterPro" id="IPR050491">
    <property type="entry name" value="AmpC-like"/>
</dbReference>
<proteinExistence type="predicted"/>
<keyword evidence="3" id="KW-1185">Reference proteome</keyword>
<dbReference type="GO" id="GO:0016787">
    <property type="term" value="F:hydrolase activity"/>
    <property type="evidence" value="ECO:0007669"/>
    <property type="project" value="UniProtKB-KW"/>
</dbReference>
<feature type="domain" description="Beta-lactamase-related" evidence="1">
    <location>
        <begin position="54"/>
        <end position="355"/>
    </location>
</feature>
<accession>A0A3B0C3A1</accession>
<comment type="caution">
    <text evidence="2">The sequence shown here is derived from an EMBL/GenBank/DDBJ whole genome shotgun (WGS) entry which is preliminary data.</text>
</comment>
<evidence type="ECO:0000313" key="2">
    <source>
        <dbReference type="EMBL" id="RKN80122.1"/>
    </source>
</evidence>